<reference evidence="2" key="1">
    <citation type="submission" date="2022-11" db="UniProtKB">
        <authorList>
            <consortium name="WormBaseParasite"/>
        </authorList>
    </citation>
    <scope>IDENTIFICATION</scope>
</reference>
<dbReference type="WBParaSite" id="ES5_v2.g15543.t1">
    <property type="protein sequence ID" value="ES5_v2.g15543.t1"/>
    <property type="gene ID" value="ES5_v2.g15543"/>
</dbReference>
<dbReference type="Proteomes" id="UP000887579">
    <property type="component" value="Unplaced"/>
</dbReference>
<accession>A0AC34FE23</accession>
<sequence>MYRGGNQGHGGGYRGQSNYGGGRGGGDGGGGLRGGQTNYGGGRGRGGGDGGGGFRGGQTNYGGGRGGGGRGGSGGGLPRGSSSNVPIPQTTPSPFEKCKDVEIVLQNPDEKLLINAFKVDLPTRKVYKYKLKFTAFYDENGENSEGLDQIRDKWLNTVLENQRRYCLTQLYFRLFEHNIFREAGNKKEDGGYEHICAYDRGCAFYCSMDFRLNGEVRTFEVNLAGLTPEIFGRLRMPTRVFATLEQTAYLDPEAVLDGRVVATYMDIVLCQSQFDENDRFIKSDQKVYDINTHQDVGNGCELKNGHQKGVRVVKDSSDGQLQIDAKISPFYNDCTLREYIKLKYGYGPSDNLLEPFRIQELQTLKGIYVRTTHKPVSDVFRIRGITHFGANVITFDVKGIKTNLVDYFRQKYNHEWKFPRFPCVIKGPADRQEFFPFEVLKIEIGQRFPKSKMNKIQEANMIRNARRTPLDLMNDIVTQKNLAGMINNNGYVSAAQIRVANEMNSVSAQVVQAPLIVFKQNAKSITFAEWDLRDVKRFVQMVVGRAREVGMILGRDREQNYCYYEELYNDQYLDKSILEKRIFYHRDTNGVDFALAIVAGTPFHHNLKATELITGVVTQQIKPQTATRLGSQTIANIISKMNLKKGGYNQYFQQSAPSKLSGQNVDAFKSFMESTMVMGFFLSHPSPGNNNESEPSVCGYSFTINNRGNIARGGYIYTTRRDVDAAHEGGVPPFKNILTEVELRKPLTDASKLYFEHNNKYPDYVLVYRFGTSDGEVQDVQNKESCNMLSVLSDAMEEHMPKLIIISVRRHHNTRLFKQRAKNVIQNVDPGSCVPGANPSDIVMVPHRAVQGTAKPTIFATIFPSAEDLDIRQDFLKNITHALCYMHEIVPSAISVPAPLRSAEQMATRGRNIWHSKRDDLNHELQEGELFVHGTEELNPPFPSRYWACKKCHLFYKSLYICYIVLFDIFVLFI</sequence>
<organism evidence="1 2">
    <name type="scientific">Panagrolaimus sp. ES5</name>
    <dbReference type="NCBI Taxonomy" id="591445"/>
    <lineage>
        <taxon>Eukaryota</taxon>
        <taxon>Metazoa</taxon>
        <taxon>Ecdysozoa</taxon>
        <taxon>Nematoda</taxon>
        <taxon>Chromadorea</taxon>
        <taxon>Rhabditida</taxon>
        <taxon>Tylenchina</taxon>
        <taxon>Panagrolaimomorpha</taxon>
        <taxon>Panagrolaimoidea</taxon>
        <taxon>Panagrolaimidae</taxon>
        <taxon>Panagrolaimus</taxon>
    </lineage>
</organism>
<evidence type="ECO:0000313" key="2">
    <source>
        <dbReference type="WBParaSite" id="ES5_v2.g15543.t1"/>
    </source>
</evidence>
<protein>
    <submittedName>
        <fullName evidence="2">Uncharacterized protein</fullName>
    </submittedName>
</protein>
<name>A0AC34FE23_9BILA</name>
<evidence type="ECO:0000313" key="1">
    <source>
        <dbReference type="Proteomes" id="UP000887579"/>
    </source>
</evidence>
<proteinExistence type="predicted"/>